<name>A0A0C2DCP5_9BACT</name>
<dbReference type="AlphaFoldDB" id="A0A0C2DCP5"/>
<proteinExistence type="predicted"/>
<sequence>MKARALAVLDALAKAGSWSWDQRARVGGVLACGAAPGYAWWMLRNRDTLTALADNRVKAEVTNSIVATVVVSIALALVGIAAVHLRAKRQAPADTTDATPGLGETIDRCLRHGVLALMLPAIAALTTPKLETSNPWFTLALAGFATGVLVVWCYRLPTRERPPAKLWQVHAPALLSTLAVGFYIFQISRLALLHHYNLTTSTHDLGIYDNLFWNASHGNGLRSTLVKGDTHLAAHFDPILILLSPFYRISPGAHTIIVLQTVWIAAGAVPLYLLVVRKLSSHWAGFALVVSYLAHPGIQGANLYDFHSLSLAIPLLMTAVLLLETGASKSYAVTLLLLLLVREDMSLLSAALGVYALVTGRGRVGVLTILASIAYLGVVKLAMMPDAGLLMESTDHSYGYSTYFGYLIPKGRSGVSELLASLISNPVFVLRSVMTEDKLLYLARCFGPLLVLPFFARPGRVLLVYGLGFCLLGTKPALFSLHFQYVTLHTPFAFVLVPLVLADPAQSPALARFAATQVQFARAGALGCAMMSVLVSWKYGGLVENDSFQAGYYTLVRTYDEEAAARYEWLRQAADAIPPDASVAATDHLVPHLSGRAMIEKYPDADARGLDYLLVDRARRRRSGPSLIDVKPLETSGAYIVIDEHPTGLVLLKRDPSVPLPVEKPKKSKKTKKTKKSKQG</sequence>
<keyword evidence="2" id="KW-1133">Transmembrane helix</keyword>
<feature type="transmembrane region" description="Helical" evidence="2">
    <location>
        <begin position="462"/>
        <end position="481"/>
    </location>
</feature>
<dbReference type="Proteomes" id="UP000031599">
    <property type="component" value="Unassembled WGS sequence"/>
</dbReference>
<gene>
    <name evidence="3" type="ORF">DB30_04655</name>
</gene>
<feature type="transmembrane region" description="Helical" evidence="2">
    <location>
        <begin position="166"/>
        <end position="185"/>
    </location>
</feature>
<feature type="transmembrane region" description="Helical" evidence="2">
    <location>
        <begin position="252"/>
        <end position="275"/>
    </location>
</feature>
<feature type="region of interest" description="Disordered" evidence="1">
    <location>
        <begin position="654"/>
        <end position="680"/>
    </location>
</feature>
<keyword evidence="2" id="KW-0472">Membrane</keyword>
<feature type="transmembrane region" description="Helical" evidence="2">
    <location>
        <begin position="24"/>
        <end position="43"/>
    </location>
</feature>
<feature type="transmembrane region" description="Helical" evidence="2">
    <location>
        <begin position="439"/>
        <end position="456"/>
    </location>
</feature>
<reference evidence="3 4" key="1">
    <citation type="submission" date="2014-12" db="EMBL/GenBank/DDBJ databases">
        <title>Genome assembly of Enhygromyxa salina DSM 15201.</title>
        <authorList>
            <person name="Sharma G."/>
            <person name="Subramanian S."/>
        </authorList>
    </citation>
    <scope>NUCLEOTIDE SEQUENCE [LARGE SCALE GENOMIC DNA]</scope>
    <source>
        <strain evidence="3 4">DSM 15201</strain>
    </source>
</reference>
<dbReference type="Pfam" id="PF09852">
    <property type="entry name" value="DUF2079"/>
    <property type="match status" value="1"/>
</dbReference>
<dbReference type="InterPro" id="IPR018650">
    <property type="entry name" value="STSV1_Orf64"/>
</dbReference>
<keyword evidence="2" id="KW-0812">Transmembrane</keyword>
<evidence type="ECO:0000256" key="2">
    <source>
        <dbReference type="SAM" id="Phobius"/>
    </source>
</evidence>
<feature type="transmembrane region" description="Helical" evidence="2">
    <location>
        <begin position="136"/>
        <end position="154"/>
    </location>
</feature>
<evidence type="ECO:0000313" key="4">
    <source>
        <dbReference type="Proteomes" id="UP000031599"/>
    </source>
</evidence>
<evidence type="ECO:0000313" key="3">
    <source>
        <dbReference type="EMBL" id="KIG19190.1"/>
    </source>
</evidence>
<evidence type="ECO:0008006" key="5">
    <source>
        <dbReference type="Google" id="ProtNLM"/>
    </source>
</evidence>
<dbReference type="RefSeq" id="WP_052546352.1">
    <property type="nucleotide sequence ID" value="NZ_JMCC02000004.1"/>
</dbReference>
<comment type="caution">
    <text evidence="3">The sequence shown here is derived from an EMBL/GenBank/DDBJ whole genome shotgun (WGS) entry which is preliminary data.</text>
</comment>
<feature type="compositionally biased region" description="Basic residues" evidence="1">
    <location>
        <begin position="666"/>
        <end position="680"/>
    </location>
</feature>
<feature type="transmembrane region" description="Helical" evidence="2">
    <location>
        <begin position="282"/>
        <end position="298"/>
    </location>
</feature>
<feature type="transmembrane region" description="Helical" evidence="2">
    <location>
        <begin position="364"/>
        <end position="383"/>
    </location>
</feature>
<protein>
    <recommendedName>
        <fullName evidence="5">DUF2079 domain-containing protein</fullName>
    </recommendedName>
</protein>
<accession>A0A0C2DCP5</accession>
<dbReference type="EMBL" id="JMCC02000004">
    <property type="protein sequence ID" value="KIG19190.1"/>
    <property type="molecule type" value="Genomic_DNA"/>
</dbReference>
<organism evidence="3 4">
    <name type="scientific">Enhygromyxa salina</name>
    <dbReference type="NCBI Taxonomy" id="215803"/>
    <lineage>
        <taxon>Bacteria</taxon>
        <taxon>Pseudomonadati</taxon>
        <taxon>Myxococcota</taxon>
        <taxon>Polyangia</taxon>
        <taxon>Nannocystales</taxon>
        <taxon>Nannocystaceae</taxon>
        <taxon>Enhygromyxa</taxon>
    </lineage>
</organism>
<evidence type="ECO:0000256" key="1">
    <source>
        <dbReference type="SAM" id="MobiDB-lite"/>
    </source>
</evidence>
<feature type="transmembrane region" description="Helical" evidence="2">
    <location>
        <begin position="63"/>
        <end position="83"/>
    </location>
</feature>